<gene>
    <name evidence="2" type="ORF">LSCM1_05115</name>
</gene>
<keyword evidence="3" id="KW-1185">Reference proteome</keyword>
<dbReference type="KEGG" id="lmat:92515101"/>
<sequence>MRGRYRDVRARGEDDIAARGHAEEAVWAAPGLDEVGAIIRCATPVAESSAVMLDQKLSRAIQSPPPDTTRRPSTAAGQMKAAAAKWSTFMRLLPAEGADTPVLNAGDGVLTDAPSSYADITAARSSTDAEVSTSAAIMNHEVATNRNASDFEDTEADGKNAAANVENEVGGDREPKSPDFAAAIAARETASLRALGPQNSTTEGSAFASRGRVACRGDAVPPRHGLRGATGPAAPISR</sequence>
<dbReference type="RefSeq" id="XP_067178452.1">
    <property type="nucleotide sequence ID" value="XM_067322589.1"/>
</dbReference>
<reference evidence="3" key="1">
    <citation type="journal article" date="2021" name="Microbiol. Resour. Announc.">
        <title>LGAAP: Leishmaniinae Genome Assembly and Annotation Pipeline.</title>
        <authorList>
            <person name="Almutairi H."/>
            <person name="Urbaniak M.D."/>
            <person name="Bates M.D."/>
            <person name="Jariyapan N."/>
            <person name="Kwakye-Nuako G."/>
            <person name="Thomaz-Soccol V."/>
            <person name="Al-Salem W.S."/>
            <person name="Dillon R.J."/>
            <person name="Bates P.A."/>
            <person name="Gatherer D."/>
        </authorList>
    </citation>
    <scope>NUCLEOTIDE SEQUENCE [LARGE SCALE GENOMIC DNA]</scope>
</reference>
<organism evidence="2 3">
    <name type="scientific">Leishmania martiniquensis</name>
    <dbReference type="NCBI Taxonomy" id="1580590"/>
    <lineage>
        <taxon>Eukaryota</taxon>
        <taxon>Discoba</taxon>
        <taxon>Euglenozoa</taxon>
        <taxon>Kinetoplastea</taxon>
        <taxon>Metakinetoplastina</taxon>
        <taxon>Trypanosomatida</taxon>
        <taxon>Trypanosomatidae</taxon>
        <taxon>Leishmaniinae</taxon>
        <taxon>Leishmania</taxon>
    </lineage>
</organism>
<reference evidence="3" key="2">
    <citation type="journal article" date="2021" name="Sci. Data">
        <title>Chromosome-scale genome sequencing, assembly and annotation of six genomes from subfamily Leishmaniinae.</title>
        <authorList>
            <person name="Almutairi H."/>
            <person name="Urbaniak M.D."/>
            <person name="Bates M.D."/>
            <person name="Jariyapan N."/>
            <person name="Kwakye-Nuako G."/>
            <person name="Thomaz Soccol V."/>
            <person name="Al-Salem W.S."/>
            <person name="Dillon R.J."/>
            <person name="Bates P.A."/>
            <person name="Gatherer D."/>
        </authorList>
    </citation>
    <scope>NUCLEOTIDE SEQUENCE [LARGE SCALE GENOMIC DNA]</scope>
</reference>
<proteinExistence type="predicted"/>
<evidence type="ECO:0000256" key="1">
    <source>
        <dbReference type="SAM" id="MobiDB-lite"/>
    </source>
</evidence>
<accession>A0A836KJ68</accession>
<protein>
    <submittedName>
        <fullName evidence="2">Uncharacterized protein</fullName>
    </submittedName>
</protein>
<evidence type="ECO:0000313" key="3">
    <source>
        <dbReference type="Proteomes" id="UP000673552"/>
    </source>
</evidence>
<comment type="caution">
    <text evidence="2">The sequence shown here is derived from an EMBL/GenBank/DDBJ whole genome shotgun (WGS) entry which is preliminary data.</text>
</comment>
<dbReference type="EMBL" id="JAFEUZ010000024">
    <property type="protein sequence ID" value="KAG5477814.1"/>
    <property type="molecule type" value="Genomic_DNA"/>
</dbReference>
<name>A0A836KJ68_9TRYP</name>
<dbReference type="OrthoDB" id="10393364at2759"/>
<dbReference type="GeneID" id="92515101"/>
<dbReference type="AlphaFoldDB" id="A0A836KJ68"/>
<dbReference type="Proteomes" id="UP000673552">
    <property type="component" value="Unassembled WGS sequence"/>
</dbReference>
<feature type="region of interest" description="Disordered" evidence="1">
    <location>
        <begin position="218"/>
        <end position="238"/>
    </location>
</feature>
<evidence type="ECO:0000313" key="2">
    <source>
        <dbReference type="EMBL" id="KAG5477814.1"/>
    </source>
</evidence>